<comment type="caution">
    <text evidence="1">The sequence shown here is derived from an EMBL/GenBank/DDBJ whole genome shotgun (WGS) entry which is preliminary data.</text>
</comment>
<name>A0ABV9EZV3_9SPHN</name>
<reference evidence="2" key="1">
    <citation type="journal article" date="2019" name="Int. J. Syst. Evol. Microbiol.">
        <title>The Global Catalogue of Microorganisms (GCM) 10K type strain sequencing project: providing services to taxonomists for standard genome sequencing and annotation.</title>
        <authorList>
            <consortium name="The Broad Institute Genomics Platform"/>
            <consortium name="The Broad Institute Genome Sequencing Center for Infectious Disease"/>
            <person name="Wu L."/>
            <person name="Ma J."/>
        </authorList>
    </citation>
    <scope>NUCLEOTIDE SEQUENCE [LARGE SCALE GENOMIC DNA]</scope>
    <source>
        <strain evidence="2">NBRC 103632</strain>
    </source>
</reference>
<evidence type="ECO:0000313" key="2">
    <source>
        <dbReference type="Proteomes" id="UP001595957"/>
    </source>
</evidence>
<dbReference type="Gene3D" id="3.90.550.10">
    <property type="entry name" value="Spore Coat Polysaccharide Biosynthesis Protein SpsA, Chain A"/>
    <property type="match status" value="1"/>
</dbReference>
<dbReference type="EMBL" id="JBHSFZ010000022">
    <property type="protein sequence ID" value="MFC4594668.1"/>
    <property type="molecule type" value="Genomic_DNA"/>
</dbReference>
<keyword evidence="2" id="KW-1185">Reference proteome</keyword>
<dbReference type="RefSeq" id="WP_380804647.1">
    <property type="nucleotide sequence ID" value="NZ_JBHSFZ010000022.1"/>
</dbReference>
<accession>A0ABV9EZV3</accession>
<dbReference type="InterPro" id="IPR029044">
    <property type="entry name" value="Nucleotide-diphossugar_trans"/>
</dbReference>
<dbReference type="SUPFAM" id="SSF53448">
    <property type="entry name" value="Nucleotide-diphospho-sugar transferases"/>
    <property type="match status" value="1"/>
</dbReference>
<gene>
    <name evidence="1" type="ORF">ACFO3E_10785</name>
</gene>
<dbReference type="PANTHER" id="PTHR43685">
    <property type="entry name" value="GLYCOSYLTRANSFERASE"/>
    <property type="match status" value="1"/>
</dbReference>
<proteinExistence type="predicted"/>
<sequence>MTMTPWLSVIIPVHMGAQFLPMTLASAAAENPAGVEFRIYNSGDDNGAARRAAAPFFGRMNIIWEDVPDLLPWTSKTNKGVHDAGAPHVVMLHQDDLWLPGHLDAVRTALQSWPDAVMSIGASRFVAAEGRLLGHWRLPFAAGLHEGASLRDTLLVQNNIAIPSPVIRREAWLAIGGMEEALWYTADWDLYLKIMKLGRVGVRNAVTTGFRIHGGSLTIKGSRDPAAFLGQFRVVLNNHADAFEQLSLANKNKVRASIAVNCALAAASCGDFSGLLPALIEVVKLGPVGAAIYLHKSRILDRLRPRLDLGRRLMKA</sequence>
<organism evidence="1 2">
    <name type="scientific">Sphingobium tyrosinilyticum</name>
    <dbReference type="NCBI Taxonomy" id="2715436"/>
    <lineage>
        <taxon>Bacteria</taxon>
        <taxon>Pseudomonadati</taxon>
        <taxon>Pseudomonadota</taxon>
        <taxon>Alphaproteobacteria</taxon>
        <taxon>Sphingomonadales</taxon>
        <taxon>Sphingomonadaceae</taxon>
        <taxon>Sphingobium</taxon>
    </lineage>
</organism>
<dbReference type="PANTHER" id="PTHR43685:SF2">
    <property type="entry name" value="GLYCOSYLTRANSFERASE 2-LIKE DOMAIN-CONTAINING PROTEIN"/>
    <property type="match status" value="1"/>
</dbReference>
<evidence type="ECO:0008006" key="3">
    <source>
        <dbReference type="Google" id="ProtNLM"/>
    </source>
</evidence>
<dbReference type="Proteomes" id="UP001595957">
    <property type="component" value="Unassembled WGS sequence"/>
</dbReference>
<dbReference type="InterPro" id="IPR050834">
    <property type="entry name" value="Glycosyltransf_2"/>
</dbReference>
<protein>
    <recommendedName>
        <fullName evidence="3">Glycosyltransferase</fullName>
    </recommendedName>
</protein>
<evidence type="ECO:0000313" key="1">
    <source>
        <dbReference type="EMBL" id="MFC4594668.1"/>
    </source>
</evidence>